<feature type="compositionally biased region" description="Polar residues" evidence="4">
    <location>
        <begin position="377"/>
        <end position="393"/>
    </location>
</feature>
<dbReference type="InterPro" id="IPR050729">
    <property type="entry name" value="Rho-GAP"/>
</dbReference>
<dbReference type="CDD" id="cd04403">
    <property type="entry name" value="RhoGAP_ARHGAP27_15_12_9"/>
    <property type="match status" value="1"/>
</dbReference>
<sequence>MELVSVQFEFEYKARDGQLVSIKPNESYILVSKTNEHWWHVRKDQYTRPFYVPAQYMKELTSHSADSPSVKKLDCVESVTITKPVDTADVTPRKTVTQDASRETYRFSTFGFCDNIPDIKPCETLKGLAETTSSFAPTPDKVKTHDSTGGFSFTSAPLKTGDVQLYSKPHLVPKVRNKQVEPKSSVQGDKAEQPQTPVVDDDNMDFPSPPHSPIYDIIPELIVTAFDTFPEPPDPVTANDISAPRRPSLNQPAEGTPSTEALSLQQVENENIRSAVYVNVAQLRQSISESPPSAPSSYSPSYLEEWEVHVDKDSGQQYYYHPSTGRTTWDNPFLDSPTDPEPPPEDPCSPSPPQSPAFSPSTASPPTWTSDWEQLVDENSGQTYYYNPMSGETSWDPPEQQSPYPPLMEPMSVHRFQEAGAPPLPEEDYPQEDYPAADQPEAYDELRPTRPPTLPKDFSLSHVNRTSIPRANLDRSTPNGWNLNVEPNGTWVFTSEHSADQWIKSVDDRGQTYYYLRDGSKSQWNLPEVLEAPGQSRVENGEADNSSVIKNWRHTMGPSQFSSAQDDGRFVQTHRRNTSDYSSDSSSIGNSPETQQNLQNLEKAGILNKTKVSENGKKVRKNWAQTWTVLHGGVLTFHKDPKFAASGASNKTNQIAPEVTVELRGATIAWASKDKSSKKNVLELKSKNGLEFLIQYDTESIISDWHKVLMDTIRQLEYQDHHSEEEDGDLYEKIPNTERDDKSGDGIGKRRPSKHVATPSTSSIGDTDQKKVRTKLMKLLMKRPTLQSVKEKGYIRENVFGCHLTTLCAQERTTVPSFVEKCIKAVERRGLDIDGLYRVSGNLAVIQKLRFKADHEELDLEDGQWEDVHVITGALKLFFRELPEPLFPFSHFNDFITAIRIADYNTKLSCMYELVESLPPANHDTMELLFGHLYRVIQYGEDNRMTVQNVAIVFGPTLLRPETESSNLAMHMVFQNQIVEFILNEYKHLFHSDRYRPG</sequence>
<feature type="region of interest" description="Disordered" evidence="4">
    <location>
        <begin position="720"/>
        <end position="768"/>
    </location>
</feature>
<organism evidence="9 10">
    <name type="scientific">Anabas testudineus</name>
    <name type="common">Climbing perch</name>
    <name type="synonym">Anthias testudineus</name>
    <dbReference type="NCBI Taxonomy" id="64144"/>
    <lineage>
        <taxon>Eukaryota</taxon>
        <taxon>Metazoa</taxon>
        <taxon>Chordata</taxon>
        <taxon>Craniata</taxon>
        <taxon>Vertebrata</taxon>
        <taxon>Euteleostomi</taxon>
        <taxon>Actinopterygii</taxon>
        <taxon>Neopterygii</taxon>
        <taxon>Teleostei</taxon>
        <taxon>Neoteleostei</taxon>
        <taxon>Acanthomorphata</taxon>
        <taxon>Anabantaria</taxon>
        <taxon>Anabantiformes</taxon>
        <taxon>Anabantoidei</taxon>
        <taxon>Anabantidae</taxon>
        <taxon>Anabas</taxon>
    </lineage>
</organism>
<dbReference type="CDD" id="cd00201">
    <property type="entry name" value="WW"/>
    <property type="match status" value="2"/>
</dbReference>
<dbReference type="FunFam" id="1.10.555.10:FF:000071">
    <property type="entry name" value="Rho GTPase activating protein 27"/>
    <property type="match status" value="1"/>
</dbReference>
<dbReference type="InterPro" id="IPR036028">
    <property type="entry name" value="SH3-like_dom_sf"/>
</dbReference>
<dbReference type="RefSeq" id="XP_026206725.1">
    <property type="nucleotide sequence ID" value="XM_026350940.1"/>
</dbReference>
<dbReference type="InterPro" id="IPR008936">
    <property type="entry name" value="Rho_GTPase_activation_prot"/>
</dbReference>
<dbReference type="SMART" id="SM00233">
    <property type="entry name" value="PH"/>
    <property type="match status" value="1"/>
</dbReference>
<evidence type="ECO:0000313" key="10">
    <source>
        <dbReference type="Proteomes" id="UP000265040"/>
    </source>
</evidence>
<dbReference type="OMA" id="FEYTAND"/>
<evidence type="ECO:0000256" key="4">
    <source>
        <dbReference type="SAM" id="MobiDB-lite"/>
    </source>
</evidence>
<keyword evidence="10" id="KW-1185">Reference proteome</keyword>
<accession>A0A3Q1HMG6</accession>
<dbReference type="RefSeq" id="XP_026206726.1">
    <property type="nucleotide sequence ID" value="XM_026350941.1"/>
</dbReference>
<dbReference type="PANTHER" id="PTHR23176:SF104">
    <property type="entry name" value="RHO GTPASE-ACTIVATING PROTEIN 27"/>
    <property type="match status" value="1"/>
</dbReference>
<keyword evidence="1 3" id="KW-0728">SH3 domain</keyword>
<dbReference type="Gene3D" id="2.30.29.30">
    <property type="entry name" value="Pleckstrin-homology domain (PH domain)/Phosphotyrosine-binding domain (PTB)"/>
    <property type="match status" value="1"/>
</dbReference>
<gene>
    <name evidence="9" type="primary">ARHGAP27</name>
</gene>
<dbReference type="PROSITE" id="PS50238">
    <property type="entry name" value="RHOGAP"/>
    <property type="match status" value="1"/>
</dbReference>
<dbReference type="SUPFAM" id="SSF51045">
    <property type="entry name" value="WW domain"/>
    <property type="match status" value="2"/>
</dbReference>
<dbReference type="InParanoid" id="A0A3Q1HMG6"/>
<feature type="compositionally biased region" description="Pro residues" evidence="4">
    <location>
        <begin position="339"/>
        <end position="355"/>
    </location>
</feature>
<evidence type="ECO:0008006" key="11">
    <source>
        <dbReference type="Google" id="ProtNLM"/>
    </source>
</evidence>
<evidence type="ECO:0000256" key="2">
    <source>
        <dbReference type="ARBA" id="ARBA00022468"/>
    </source>
</evidence>
<proteinExistence type="predicted"/>
<feature type="domain" description="WW" evidence="7">
    <location>
        <begin position="502"/>
        <end position="529"/>
    </location>
</feature>
<feature type="region of interest" description="Disordered" evidence="4">
    <location>
        <begin position="169"/>
        <end position="212"/>
    </location>
</feature>
<dbReference type="SUPFAM" id="SSF50729">
    <property type="entry name" value="PH domain-like"/>
    <property type="match status" value="1"/>
</dbReference>
<dbReference type="GeneID" id="113156080"/>
<feature type="compositionally biased region" description="Low complexity" evidence="4">
    <location>
        <begin position="356"/>
        <end position="371"/>
    </location>
</feature>
<dbReference type="Pfam" id="PF00397">
    <property type="entry name" value="WW"/>
    <property type="match status" value="2"/>
</dbReference>
<feature type="domain" description="WW" evidence="7">
    <location>
        <begin position="366"/>
        <end position="400"/>
    </location>
</feature>
<dbReference type="Gene3D" id="2.20.70.10">
    <property type="match status" value="2"/>
</dbReference>
<feature type="region of interest" description="Disordered" evidence="4">
    <location>
        <begin position="443"/>
        <end position="462"/>
    </location>
</feature>
<feature type="compositionally biased region" description="Basic and acidic residues" evidence="4">
    <location>
        <begin position="720"/>
        <end position="748"/>
    </location>
</feature>
<dbReference type="GO" id="GO:0005737">
    <property type="term" value="C:cytoplasm"/>
    <property type="evidence" value="ECO:0007669"/>
    <property type="project" value="TreeGrafter"/>
</dbReference>
<reference evidence="9" key="2">
    <citation type="submission" date="2025-08" db="UniProtKB">
        <authorList>
            <consortium name="Ensembl"/>
        </authorList>
    </citation>
    <scope>IDENTIFICATION</scope>
</reference>
<dbReference type="OrthoDB" id="79452at2759"/>
<dbReference type="Gene3D" id="1.10.555.10">
    <property type="entry name" value="Rho GTPase activation protein"/>
    <property type="match status" value="1"/>
</dbReference>
<evidence type="ECO:0000259" key="7">
    <source>
        <dbReference type="PROSITE" id="PS50020"/>
    </source>
</evidence>
<reference evidence="9" key="1">
    <citation type="submission" date="2021-04" db="EMBL/GenBank/DDBJ databases">
        <authorList>
            <consortium name="Wellcome Sanger Institute Data Sharing"/>
        </authorList>
    </citation>
    <scope>NUCLEOTIDE SEQUENCE [LARGE SCALE GENOMIC DNA]</scope>
</reference>
<dbReference type="SUPFAM" id="SSF48350">
    <property type="entry name" value="GTPase activation domain, GAP"/>
    <property type="match status" value="1"/>
</dbReference>
<dbReference type="AlphaFoldDB" id="A0A3Q1HMG6"/>
<dbReference type="FunFam" id="2.20.70.10:FF:000149">
    <property type="entry name" value="Rho GTPase-activating protein 27"/>
    <property type="match status" value="1"/>
</dbReference>
<dbReference type="Proteomes" id="UP000265040">
    <property type="component" value="Chromosome 19"/>
</dbReference>
<evidence type="ECO:0000313" key="9">
    <source>
        <dbReference type="Ensembl" id="ENSATEP00000008564.1"/>
    </source>
</evidence>
<dbReference type="PROSITE" id="PS50020">
    <property type="entry name" value="WW_DOMAIN_2"/>
    <property type="match status" value="3"/>
</dbReference>
<evidence type="ECO:0000259" key="5">
    <source>
        <dbReference type="PROSITE" id="PS50002"/>
    </source>
</evidence>
<protein>
    <recommendedName>
        <fullName evidence="11">Rho GTPase activating protein 27</fullName>
    </recommendedName>
</protein>
<dbReference type="CDD" id="cd13233">
    <property type="entry name" value="PH_ARHGAP9-like"/>
    <property type="match status" value="1"/>
</dbReference>
<feature type="region of interest" description="Disordered" evidence="4">
    <location>
        <begin position="575"/>
        <end position="594"/>
    </location>
</feature>
<feature type="domain" description="PH" evidence="6">
    <location>
        <begin position="600"/>
        <end position="714"/>
    </location>
</feature>
<feature type="region of interest" description="Disordered" evidence="4">
    <location>
        <begin position="228"/>
        <end position="261"/>
    </location>
</feature>
<dbReference type="InterPro" id="IPR011993">
    <property type="entry name" value="PH-like_dom_sf"/>
</dbReference>
<dbReference type="STRING" id="64144.ENSATEP00000008564"/>
<dbReference type="InterPro" id="IPR001202">
    <property type="entry name" value="WW_dom"/>
</dbReference>
<dbReference type="Gene3D" id="2.30.30.40">
    <property type="entry name" value="SH3 Domains"/>
    <property type="match status" value="1"/>
</dbReference>
<dbReference type="PROSITE" id="PS01159">
    <property type="entry name" value="WW_DOMAIN_1"/>
    <property type="match status" value="3"/>
</dbReference>
<dbReference type="InterPro" id="IPR001849">
    <property type="entry name" value="PH_domain"/>
</dbReference>
<dbReference type="PROSITE" id="PS50002">
    <property type="entry name" value="SH3"/>
    <property type="match status" value="1"/>
</dbReference>
<dbReference type="InterPro" id="IPR000198">
    <property type="entry name" value="RhoGAP_dom"/>
</dbReference>
<name>A0A3Q1HMG6_ANATE</name>
<reference evidence="9" key="3">
    <citation type="submission" date="2025-09" db="UniProtKB">
        <authorList>
            <consortium name="Ensembl"/>
        </authorList>
    </citation>
    <scope>IDENTIFICATION</scope>
</reference>
<dbReference type="SMART" id="SM00324">
    <property type="entry name" value="RhoGAP"/>
    <property type="match status" value="1"/>
</dbReference>
<keyword evidence="2" id="KW-0343">GTPase activation</keyword>
<dbReference type="PROSITE" id="PS50003">
    <property type="entry name" value="PH_DOMAIN"/>
    <property type="match status" value="1"/>
</dbReference>
<dbReference type="GeneTree" id="ENSGT00950000182860"/>
<evidence type="ECO:0000256" key="3">
    <source>
        <dbReference type="PROSITE-ProRule" id="PRU00192"/>
    </source>
</evidence>
<feature type="domain" description="Rho-GAP" evidence="8">
    <location>
        <begin position="802"/>
        <end position="990"/>
    </location>
</feature>
<dbReference type="PANTHER" id="PTHR23176">
    <property type="entry name" value="RHO/RAC/CDC GTPASE-ACTIVATING PROTEIN"/>
    <property type="match status" value="1"/>
</dbReference>
<dbReference type="InterPro" id="IPR036020">
    <property type="entry name" value="WW_dom_sf"/>
</dbReference>
<dbReference type="Pfam" id="PF00620">
    <property type="entry name" value="RhoGAP"/>
    <property type="match status" value="1"/>
</dbReference>
<feature type="domain" description="WW" evidence="7">
    <location>
        <begin position="300"/>
        <end position="334"/>
    </location>
</feature>
<evidence type="ECO:0000259" key="6">
    <source>
        <dbReference type="PROSITE" id="PS50003"/>
    </source>
</evidence>
<dbReference type="GO" id="GO:0005096">
    <property type="term" value="F:GTPase activator activity"/>
    <property type="evidence" value="ECO:0007669"/>
    <property type="project" value="UniProtKB-KW"/>
</dbReference>
<dbReference type="InterPro" id="IPR001452">
    <property type="entry name" value="SH3_domain"/>
</dbReference>
<evidence type="ECO:0000259" key="8">
    <source>
        <dbReference type="PROSITE" id="PS50238"/>
    </source>
</evidence>
<dbReference type="Ensembl" id="ENSATET00000008714.3">
    <property type="protein sequence ID" value="ENSATEP00000008564.1"/>
    <property type="gene ID" value="ENSATEG00000006022.3"/>
</dbReference>
<dbReference type="SMART" id="SM00456">
    <property type="entry name" value="WW"/>
    <property type="match status" value="3"/>
</dbReference>
<feature type="region of interest" description="Disordered" evidence="4">
    <location>
        <begin position="317"/>
        <end position="409"/>
    </location>
</feature>
<dbReference type="Pfam" id="PF00169">
    <property type="entry name" value="PH"/>
    <property type="match status" value="1"/>
</dbReference>
<dbReference type="GO" id="GO:0007165">
    <property type="term" value="P:signal transduction"/>
    <property type="evidence" value="ECO:0007669"/>
    <property type="project" value="InterPro"/>
</dbReference>
<feature type="domain" description="SH3" evidence="5">
    <location>
        <begin position="1"/>
        <end position="62"/>
    </location>
</feature>
<dbReference type="SUPFAM" id="SSF50044">
    <property type="entry name" value="SH3-domain"/>
    <property type="match status" value="1"/>
</dbReference>
<feature type="compositionally biased region" description="Polar residues" evidence="4">
    <location>
        <begin position="248"/>
        <end position="261"/>
    </location>
</feature>
<evidence type="ECO:0000256" key="1">
    <source>
        <dbReference type="ARBA" id="ARBA00022443"/>
    </source>
</evidence>